<feature type="region of interest" description="Disordered" evidence="1">
    <location>
        <begin position="59"/>
        <end position="104"/>
    </location>
</feature>
<accession>Q4S8F5</accession>
<organism evidence="2">
    <name type="scientific">Tetraodon nigroviridis</name>
    <name type="common">Spotted green pufferfish</name>
    <name type="synonym">Chelonodon nigroviridis</name>
    <dbReference type="NCBI Taxonomy" id="99883"/>
    <lineage>
        <taxon>Eukaryota</taxon>
        <taxon>Metazoa</taxon>
        <taxon>Chordata</taxon>
        <taxon>Craniata</taxon>
        <taxon>Vertebrata</taxon>
        <taxon>Euteleostomi</taxon>
        <taxon>Actinopterygii</taxon>
        <taxon>Neopterygii</taxon>
        <taxon>Teleostei</taxon>
        <taxon>Neoteleostei</taxon>
        <taxon>Acanthomorphata</taxon>
        <taxon>Eupercaria</taxon>
        <taxon>Tetraodontiformes</taxon>
        <taxon>Tetradontoidea</taxon>
        <taxon>Tetraodontidae</taxon>
        <taxon>Tetraodon</taxon>
    </lineage>
</organism>
<comment type="caution">
    <text evidence="2">The sequence shown here is derived from an EMBL/GenBank/DDBJ whole genome shotgun (WGS) entry which is preliminary data.</text>
</comment>
<dbReference type="AlphaFoldDB" id="Q4S8F5"/>
<dbReference type="EMBL" id="CAAE01014706">
    <property type="protein sequence ID" value="CAG03077.1"/>
    <property type="molecule type" value="Genomic_DNA"/>
</dbReference>
<reference evidence="2" key="2">
    <citation type="submission" date="2004-02" db="EMBL/GenBank/DDBJ databases">
        <authorList>
            <consortium name="Genoscope"/>
            <consortium name="Whitehead Institute Centre for Genome Research"/>
        </authorList>
    </citation>
    <scope>NUCLEOTIDE SEQUENCE</scope>
</reference>
<reference evidence="2" key="1">
    <citation type="journal article" date="2004" name="Nature">
        <title>Genome duplication in the teleost fish Tetraodon nigroviridis reveals the early vertebrate proto-karyotype.</title>
        <authorList>
            <person name="Jaillon O."/>
            <person name="Aury J.-M."/>
            <person name="Brunet F."/>
            <person name="Petit J.-L."/>
            <person name="Stange-Thomann N."/>
            <person name="Mauceli E."/>
            <person name="Bouneau L."/>
            <person name="Fischer C."/>
            <person name="Ozouf-Costaz C."/>
            <person name="Bernot A."/>
            <person name="Nicaud S."/>
            <person name="Jaffe D."/>
            <person name="Fisher S."/>
            <person name="Lutfalla G."/>
            <person name="Dossat C."/>
            <person name="Segurens B."/>
            <person name="Dasilva C."/>
            <person name="Salanoubat M."/>
            <person name="Levy M."/>
            <person name="Boudet N."/>
            <person name="Castellano S."/>
            <person name="Anthouard V."/>
            <person name="Jubin C."/>
            <person name="Castelli V."/>
            <person name="Katinka M."/>
            <person name="Vacherie B."/>
            <person name="Biemont C."/>
            <person name="Skalli Z."/>
            <person name="Cattolico L."/>
            <person name="Poulain J."/>
            <person name="De Berardinis V."/>
            <person name="Cruaud C."/>
            <person name="Duprat S."/>
            <person name="Brottier P."/>
            <person name="Coutanceau J.-P."/>
            <person name="Gouzy J."/>
            <person name="Parra G."/>
            <person name="Lardier G."/>
            <person name="Chapple C."/>
            <person name="McKernan K.J."/>
            <person name="McEwan P."/>
            <person name="Bosak S."/>
            <person name="Kellis M."/>
            <person name="Volff J.-N."/>
            <person name="Guigo R."/>
            <person name="Zody M.C."/>
            <person name="Mesirov J."/>
            <person name="Lindblad-Toh K."/>
            <person name="Birren B."/>
            <person name="Nusbaum C."/>
            <person name="Kahn D."/>
            <person name="Robinson-Rechavi M."/>
            <person name="Laudet V."/>
            <person name="Schachter V."/>
            <person name="Quetier F."/>
            <person name="Saurin W."/>
            <person name="Scarpelli C."/>
            <person name="Wincker P."/>
            <person name="Lander E.S."/>
            <person name="Weissenbach J."/>
            <person name="Roest Crollius H."/>
        </authorList>
    </citation>
    <scope>NUCLEOTIDE SEQUENCE [LARGE SCALE GENOMIC DNA]</scope>
</reference>
<sequence>MNCFQGAFVKAEGRSAGRGIDVQPRPNRKRCEVAMQLRSTSPKLRLLLTNKMCCRPQSKVSEQPLQKLHGTGGGTGAERNDRAWPGGPASAGPPSLTTCWRLHR</sequence>
<proteinExistence type="predicted"/>
<evidence type="ECO:0000256" key="1">
    <source>
        <dbReference type="SAM" id="MobiDB-lite"/>
    </source>
</evidence>
<feature type="compositionally biased region" description="Low complexity" evidence="1">
    <location>
        <begin position="85"/>
        <end position="95"/>
    </location>
</feature>
<name>Q4S8F5_TETNG</name>
<dbReference type="KEGG" id="tng:GSTEN00022357G001"/>
<evidence type="ECO:0000313" key="2">
    <source>
        <dbReference type="EMBL" id="CAG03077.1"/>
    </source>
</evidence>
<protein>
    <submittedName>
        <fullName evidence="2">(spotted green pufferfish) hypothetical protein</fullName>
    </submittedName>
</protein>
<gene>
    <name evidence="2" type="ORF">GSTENG00022357001</name>
</gene>